<keyword evidence="6" id="KW-0176">Collagen</keyword>
<dbReference type="SMART" id="SM00327">
    <property type="entry name" value="VWA"/>
    <property type="match status" value="1"/>
</dbReference>
<dbReference type="GO" id="GO:0005581">
    <property type="term" value="C:collagen trimer"/>
    <property type="evidence" value="ECO:0007669"/>
    <property type="project" value="UniProtKB-KW"/>
</dbReference>
<dbReference type="Ensembl" id="ENSPMAT00000009600.1">
    <property type="protein sequence ID" value="ENSPMAP00000009560.1"/>
    <property type="gene ID" value="ENSPMAG00000008674.1"/>
</dbReference>
<evidence type="ECO:0000259" key="11">
    <source>
        <dbReference type="PROSITE" id="PS50234"/>
    </source>
</evidence>
<feature type="domain" description="VWFA" evidence="11">
    <location>
        <begin position="7"/>
        <end position="184"/>
    </location>
</feature>
<keyword evidence="4" id="KW-0677">Repeat</keyword>
<evidence type="ECO:0000256" key="1">
    <source>
        <dbReference type="ARBA" id="ARBA00004613"/>
    </source>
</evidence>
<dbReference type="GeneTree" id="ENSGT00940000153769"/>
<evidence type="ECO:0000256" key="6">
    <source>
        <dbReference type="ARBA" id="ARBA00023119"/>
    </source>
</evidence>
<dbReference type="PANTHER" id="PTHR24020">
    <property type="entry name" value="COLLAGEN ALPHA"/>
    <property type="match status" value="1"/>
</dbReference>
<keyword evidence="5" id="KW-0130">Cell adhesion</keyword>
<feature type="region of interest" description="Disordered" evidence="10">
    <location>
        <begin position="536"/>
        <end position="647"/>
    </location>
</feature>
<dbReference type="SMART" id="SM00210">
    <property type="entry name" value="TSPN"/>
    <property type="match status" value="1"/>
</dbReference>
<evidence type="ECO:0000256" key="8">
    <source>
        <dbReference type="ARBA" id="ARBA00023278"/>
    </source>
</evidence>
<dbReference type="STRING" id="7757.ENSPMAP00000009560"/>
<keyword evidence="3" id="KW-0732">Signal</keyword>
<keyword evidence="7" id="KW-0325">Glycoprotein</keyword>
<dbReference type="InterPro" id="IPR002035">
    <property type="entry name" value="VWF_A"/>
</dbReference>
<proteinExistence type="inferred from homology"/>
<organism evidence="12">
    <name type="scientific">Petromyzon marinus</name>
    <name type="common">Sea lamprey</name>
    <dbReference type="NCBI Taxonomy" id="7757"/>
    <lineage>
        <taxon>Eukaryota</taxon>
        <taxon>Metazoa</taxon>
        <taxon>Chordata</taxon>
        <taxon>Craniata</taxon>
        <taxon>Vertebrata</taxon>
        <taxon>Cyclostomata</taxon>
        <taxon>Hyperoartia</taxon>
        <taxon>Petromyzontiformes</taxon>
        <taxon>Petromyzontidae</taxon>
        <taxon>Petromyzon</taxon>
    </lineage>
</organism>
<dbReference type="InterPro" id="IPR048287">
    <property type="entry name" value="TSPN-like_N"/>
</dbReference>
<keyword evidence="8" id="KW-0379">Hydroxylation</keyword>
<dbReference type="Gene3D" id="2.60.120.200">
    <property type="match status" value="1"/>
</dbReference>
<feature type="compositionally biased region" description="Polar residues" evidence="10">
    <location>
        <begin position="920"/>
        <end position="938"/>
    </location>
</feature>
<protein>
    <recommendedName>
        <fullName evidence="11">VWFA domain-containing protein</fullName>
    </recommendedName>
</protein>
<dbReference type="InterPro" id="IPR050525">
    <property type="entry name" value="ECM_Assembly_Org"/>
</dbReference>
<evidence type="ECO:0000256" key="5">
    <source>
        <dbReference type="ARBA" id="ARBA00022889"/>
    </source>
</evidence>
<dbReference type="FunFam" id="3.40.50.410:FF:000004">
    <property type="entry name" value="collagen alpha-6(VI) chain"/>
    <property type="match status" value="1"/>
</dbReference>
<dbReference type="SUPFAM" id="SSF49899">
    <property type="entry name" value="Concanavalin A-like lectins/glucanases"/>
    <property type="match status" value="1"/>
</dbReference>
<dbReference type="PROSITE" id="PS50234">
    <property type="entry name" value="VWFA"/>
    <property type="match status" value="1"/>
</dbReference>
<reference evidence="12" key="1">
    <citation type="submission" date="2025-08" db="UniProtKB">
        <authorList>
            <consortium name="Ensembl"/>
        </authorList>
    </citation>
    <scope>IDENTIFICATION</scope>
</reference>
<evidence type="ECO:0000256" key="10">
    <source>
        <dbReference type="SAM" id="MobiDB-lite"/>
    </source>
</evidence>
<dbReference type="Pfam" id="PF00092">
    <property type="entry name" value="VWA"/>
    <property type="match status" value="1"/>
</dbReference>
<comment type="similarity">
    <text evidence="9">Belongs to the fibril-associated collagens with interrupted helices (FACIT) family.</text>
</comment>
<reference evidence="12" key="2">
    <citation type="submission" date="2025-09" db="UniProtKB">
        <authorList>
            <consortium name="Ensembl"/>
        </authorList>
    </citation>
    <scope>IDENTIFICATION</scope>
</reference>
<sequence length="938" mass="95835">CKDVPMDLVFMLDGSRSVLAPNFEKVKDFVVQLIDAFDVGPSATHVSVVQYSSRVEVAFPLDAHQTKEALKQAVRAVAYVGEGTVTGGALRHLTERAFGEAGGARIGAHRVAVVVTDGRSADSVREAAGAAHAAGVTVFAVGVTDSVDDAELRAIASEPSETHVHHVDNFGLLDELQLRLARQICEGNVCHCLLPSATAPHRGFDLLEDFNHLTAPQLPVVDGTRPEVQALRLGPDTDLKQPTRNFHPNGLPTDFSIISTFRMLEETREQAWDLWVMRDSAGKELTGVRLYGEANSVEFFSADPDGAVHRAAFQAGSEKLFDGQWHKLALSVGEGQATLLVDCQQVSRAELRPRVAVGAQGSTTVAQSIKDDSTVKIDIQQLQIYCDAEKAATDTCCELPSVNRRLGYEPEDEDSSDGDCACSYGDSGLPGTPGTQGEKGWAGETGDVGRAGKMGLHGAPGITGRGGEPGLLGELGPYGNTGPQGHGGVKGFMGSPGQVGLPGRKGDKGDIGSSGDYGIPGFFGVKSFKGVVGDAGIPGEPGPKGQPGLPGPIGPIGVKGKKSIRGDPGIPGIDGTHGFDPFPTLQGEQGDMGRPGSTGPVGAKGEKGHVGIPGAQGPQGKPVRAAPPTRQGINGERGEAGLPGRTGAYGYPGMPAAPSKWHCLPGKISFRSAGVGDIGEAGKQGPKGDIGPDGLPGYVGIKGVKGVKAKAGQQGSQGDVGPMGHPGHRGFPGAHGGQGKVGIKGGIGEAGVPGYGGPPGRQEWGWAHVIEVCKRLVLEQMSLYSNAMRRKCGSACPSGESAVLGPPGPQGMPGLPGPAGSVGAPGQDGEAGLLGDHGEPGDKGAKGPTGEPGDQGDFGATGASLMGLNGPPGPPGVPGVLGLIRDGQPGRPGPRGHRGHDGLRGYAGHMGTPGVCDASDCSQQVSRNGVPNRTGPNI</sequence>
<dbReference type="Gene3D" id="3.40.50.410">
    <property type="entry name" value="von Willebrand factor, type A domain"/>
    <property type="match status" value="1"/>
</dbReference>
<dbReference type="InterPro" id="IPR013320">
    <property type="entry name" value="ConA-like_dom_sf"/>
</dbReference>
<dbReference type="OMA" id="AFSEECC"/>
<name>S4RWH0_PETMA</name>
<dbReference type="GO" id="GO:0007155">
    <property type="term" value="P:cell adhesion"/>
    <property type="evidence" value="ECO:0007669"/>
    <property type="project" value="UniProtKB-KW"/>
</dbReference>
<evidence type="ECO:0000256" key="3">
    <source>
        <dbReference type="ARBA" id="ARBA00022729"/>
    </source>
</evidence>
<feature type="compositionally biased region" description="Basic and acidic residues" evidence="10">
    <location>
        <begin position="836"/>
        <end position="845"/>
    </location>
</feature>
<feature type="compositionally biased region" description="Gly residues" evidence="10">
    <location>
        <begin position="482"/>
        <end position="491"/>
    </location>
</feature>
<dbReference type="Pfam" id="PF01391">
    <property type="entry name" value="Collagen"/>
    <property type="match status" value="3"/>
</dbReference>
<dbReference type="HOGENOM" id="CLU_001074_18_0_1"/>
<evidence type="ECO:0000256" key="9">
    <source>
        <dbReference type="ARBA" id="ARBA00049648"/>
    </source>
</evidence>
<feature type="region of interest" description="Disordered" evidence="10">
    <location>
        <begin position="712"/>
        <end position="736"/>
    </location>
</feature>
<dbReference type="SUPFAM" id="SSF53300">
    <property type="entry name" value="vWA-like"/>
    <property type="match status" value="1"/>
</dbReference>
<feature type="compositionally biased region" description="Gly residues" evidence="10">
    <location>
        <begin position="461"/>
        <end position="470"/>
    </location>
</feature>
<dbReference type="AlphaFoldDB" id="S4RWH0"/>
<feature type="region of interest" description="Disordered" evidence="10">
    <location>
        <begin position="797"/>
        <end position="873"/>
    </location>
</feature>
<dbReference type="PRINTS" id="PR00453">
    <property type="entry name" value="VWFADOMAIN"/>
</dbReference>
<evidence type="ECO:0000256" key="7">
    <source>
        <dbReference type="ARBA" id="ARBA00023180"/>
    </source>
</evidence>
<dbReference type="GO" id="GO:0005576">
    <property type="term" value="C:extracellular region"/>
    <property type="evidence" value="ECO:0007669"/>
    <property type="project" value="UniProtKB-SubCell"/>
</dbReference>
<dbReference type="InterPro" id="IPR008160">
    <property type="entry name" value="Collagen"/>
</dbReference>
<evidence type="ECO:0000313" key="12">
    <source>
        <dbReference type="Ensembl" id="ENSPMAP00000009560.1"/>
    </source>
</evidence>
<dbReference type="PANTHER" id="PTHR24020:SF87">
    <property type="entry name" value="COLLAGEN ALPHA-1(VI) CHAIN-LIKE"/>
    <property type="match status" value="1"/>
</dbReference>
<evidence type="ECO:0000256" key="2">
    <source>
        <dbReference type="ARBA" id="ARBA00022525"/>
    </source>
</evidence>
<feature type="region of interest" description="Disordered" evidence="10">
    <location>
        <begin position="918"/>
        <end position="938"/>
    </location>
</feature>
<feature type="region of interest" description="Disordered" evidence="10">
    <location>
        <begin position="407"/>
        <end position="506"/>
    </location>
</feature>
<keyword evidence="2" id="KW-0964">Secreted</keyword>
<accession>S4RWH0</accession>
<dbReference type="InterPro" id="IPR036465">
    <property type="entry name" value="vWFA_dom_sf"/>
</dbReference>
<comment type="subcellular location">
    <subcellularLocation>
        <location evidence="1">Secreted</location>
    </subcellularLocation>
</comment>
<evidence type="ECO:0000256" key="4">
    <source>
        <dbReference type="ARBA" id="ARBA00022737"/>
    </source>
</evidence>